<accession>G8X3X1</accession>
<dbReference type="InterPro" id="IPR035905">
    <property type="entry name" value="Barstar-like_sf"/>
</dbReference>
<dbReference type="SUPFAM" id="SSF52038">
    <property type="entry name" value="Barstar-related"/>
    <property type="match status" value="1"/>
</dbReference>
<dbReference type="Gene3D" id="3.30.370.10">
    <property type="entry name" value="Barstar-like"/>
    <property type="match status" value="1"/>
</dbReference>
<accession>F8K503</accession>
<evidence type="ECO:0000256" key="1">
    <source>
        <dbReference type="ARBA" id="ARBA00006845"/>
    </source>
</evidence>
<dbReference type="KEGG" id="scy:SCATT_53550"/>
<evidence type="ECO:0000313" key="5">
    <source>
        <dbReference type="Proteomes" id="UP000007842"/>
    </source>
</evidence>
<dbReference type="InterPro" id="IPR000468">
    <property type="entry name" value="Barstar"/>
</dbReference>
<protein>
    <recommendedName>
        <fullName evidence="3">Barstar (barnase inhibitor) domain-containing protein</fullName>
    </recommendedName>
</protein>
<proteinExistence type="inferred from homology"/>
<organism evidence="4 5">
    <name type="scientific">Streptantibioticus cattleyicolor (strain ATCC 35852 / DSM 46488 / JCM 4925 / NBRC 14057 / NRRL 8057)</name>
    <name type="common">Streptomyces cattleya</name>
    <dbReference type="NCBI Taxonomy" id="1003195"/>
    <lineage>
        <taxon>Bacteria</taxon>
        <taxon>Bacillati</taxon>
        <taxon>Actinomycetota</taxon>
        <taxon>Actinomycetes</taxon>
        <taxon>Kitasatosporales</taxon>
        <taxon>Streptomycetaceae</taxon>
        <taxon>Streptantibioticus</taxon>
    </lineage>
</organism>
<dbReference type="HOGENOM" id="CLU_121832_1_0_11"/>
<dbReference type="CDD" id="cd05141">
    <property type="entry name" value="Barstar_evA4336-like"/>
    <property type="match status" value="1"/>
</dbReference>
<name>F8K503_STREN</name>
<feature type="region of interest" description="Disordered" evidence="2">
    <location>
        <begin position="150"/>
        <end position="170"/>
    </location>
</feature>
<gene>
    <name evidence="4" type="ordered locus">SCATT_53550</name>
</gene>
<evidence type="ECO:0000256" key="2">
    <source>
        <dbReference type="SAM" id="MobiDB-lite"/>
    </source>
</evidence>
<comment type="similarity">
    <text evidence="1">Belongs to the barstar family.</text>
</comment>
<sequence>MTGADEDGLAALLGGPLPHGIVHVPQGRAAGDVLDAAHVTGWQTVRLSLDGVADKAGFLDACARRLGLPEWFGHNWDALHDCLTDPDWALPGHATPGRRLVLVTGWTALAEAAPAEWETAQRVLADAVGHWRSTATPLLVVVDRPPADPFADAFEDPLTDPEPPTPGTSG</sequence>
<dbReference type="STRING" id="1003195.SCATT_53550"/>
<dbReference type="Pfam" id="PF01337">
    <property type="entry name" value="Barstar"/>
    <property type="match status" value="1"/>
</dbReference>
<dbReference type="EMBL" id="CP003219">
    <property type="protein sequence ID" value="AEW97726.1"/>
    <property type="molecule type" value="Genomic_DNA"/>
</dbReference>
<dbReference type="Proteomes" id="UP000007842">
    <property type="component" value="Chromosome"/>
</dbReference>
<keyword evidence="5" id="KW-1185">Reference proteome</keyword>
<reference evidence="5" key="1">
    <citation type="submission" date="2011-12" db="EMBL/GenBank/DDBJ databases">
        <title>Complete genome sequence of Streptomyces cattleya strain DSM 46488.</title>
        <authorList>
            <person name="Ou H.-Y."/>
            <person name="Li P."/>
            <person name="Zhao C."/>
            <person name="O'Hagan D."/>
            <person name="Deng Z."/>
        </authorList>
    </citation>
    <scope>NUCLEOTIDE SEQUENCE [LARGE SCALE GENOMIC DNA]</scope>
    <source>
        <strain evidence="5">ATCC 35852 / DSM 46488 / JCM 4925 / NBRC 14057 / NRRL 8057</strain>
    </source>
</reference>
<evidence type="ECO:0000313" key="4">
    <source>
        <dbReference type="EMBL" id="AEW97726.1"/>
    </source>
</evidence>
<feature type="compositionally biased region" description="Pro residues" evidence="2">
    <location>
        <begin position="160"/>
        <end position="170"/>
    </location>
</feature>
<dbReference type="KEGG" id="sct:SCAT_5356"/>
<dbReference type="eggNOG" id="COG2732">
    <property type="taxonomic scope" value="Bacteria"/>
</dbReference>
<dbReference type="RefSeq" id="WP_014146059.1">
    <property type="nucleotide sequence ID" value="NC_016111.1"/>
</dbReference>
<dbReference type="PATRIC" id="fig|1003195.11.peg.6782"/>
<dbReference type="OrthoDB" id="5184890at2"/>
<feature type="domain" description="Barstar (barnase inhibitor)" evidence="3">
    <location>
        <begin position="42"/>
        <end position="142"/>
    </location>
</feature>
<evidence type="ECO:0000259" key="3">
    <source>
        <dbReference type="Pfam" id="PF01337"/>
    </source>
</evidence>
<dbReference type="AlphaFoldDB" id="F8K503"/>